<protein>
    <submittedName>
        <fullName evidence="2">Uncharacterized protein</fullName>
    </submittedName>
</protein>
<dbReference type="EMBL" id="GGMS01003268">
    <property type="protein sequence ID" value="MBY72471.1"/>
    <property type="molecule type" value="Transcribed_RNA"/>
</dbReference>
<keyword evidence="1" id="KW-0472">Membrane</keyword>
<proteinExistence type="predicted"/>
<accession>A0A2S2Q4D9</accession>
<keyword evidence="1" id="KW-0812">Transmembrane</keyword>
<organism evidence="2">
    <name type="scientific">Sipha flava</name>
    <name type="common">yellow sugarcane aphid</name>
    <dbReference type="NCBI Taxonomy" id="143950"/>
    <lineage>
        <taxon>Eukaryota</taxon>
        <taxon>Metazoa</taxon>
        <taxon>Ecdysozoa</taxon>
        <taxon>Arthropoda</taxon>
        <taxon>Hexapoda</taxon>
        <taxon>Insecta</taxon>
        <taxon>Pterygota</taxon>
        <taxon>Neoptera</taxon>
        <taxon>Paraneoptera</taxon>
        <taxon>Hemiptera</taxon>
        <taxon>Sternorrhyncha</taxon>
        <taxon>Aphidomorpha</taxon>
        <taxon>Aphidoidea</taxon>
        <taxon>Aphididae</taxon>
        <taxon>Sipha</taxon>
    </lineage>
</organism>
<keyword evidence="1" id="KW-1133">Transmembrane helix</keyword>
<evidence type="ECO:0000256" key="1">
    <source>
        <dbReference type="SAM" id="Phobius"/>
    </source>
</evidence>
<dbReference type="AlphaFoldDB" id="A0A2S2Q4D9"/>
<reference evidence="2" key="1">
    <citation type="submission" date="2018-04" db="EMBL/GenBank/DDBJ databases">
        <title>Transcriptome assembly of Sipha flava.</title>
        <authorList>
            <person name="Scully E.D."/>
            <person name="Geib S.M."/>
            <person name="Palmer N.A."/>
            <person name="Koch K."/>
            <person name="Bradshaw J."/>
            <person name="Heng-Moss T."/>
            <person name="Sarath G."/>
        </authorList>
    </citation>
    <scope>NUCLEOTIDE SEQUENCE</scope>
</reference>
<feature type="transmembrane region" description="Helical" evidence="1">
    <location>
        <begin position="101"/>
        <end position="119"/>
    </location>
</feature>
<name>A0A2S2Q4D9_9HEMI</name>
<evidence type="ECO:0000313" key="2">
    <source>
        <dbReference type="EMBL" id="MBY72471.1"/>
    </source>
</evidence>
<feature type="transmembrane region" description="Helical" evidence="1">
    <location>
        <begin position="126"/>
        <end position="144"/>
    </location>
</feature>
<gene>
    <name evidence="2" type="ORF">g.1330</name>
</gene>
<sequence length="147" mass="16794">MSVASFASTESDLLQTGIDRNRFRLTYFSGALLYRAPCSRCERFLRMGTRRPSSYGHTRAVRTHRGVGAVNKRRTAVSSVCVCGPRKTIVMDNIFRHTPHAHHAYIIIIIIIIIITIMMRPAFIHILMNVSLLSLLLLFVQWLHQLC</sequence>